<feature type="compositionally biased region" description="Basic residues" evidence="1">
    <location>
        <begin position="1045"/>
        <end position="1066"/>
    </location>
</feature>
<keyword evidence="3" id="KW-1185">Reference proteome</keyword>
<feature type="region of interest" description="Disordered" evidence="1">
    <location>
        <begin position="1045"/>
        <end position="1069"/>
    </location>
</feature>
<feature type="compositionally biased region" description="Basic residues" evidence="1">
    <location>
        <begin position="814"/>
        <end position="834"/>
    </location>
</feature>
<feature type="region of interest" description="Disordered" evidence="1">
    <location>
        <begin position="814"/>
        <end position="837"/>
    </location>
</feature>
<evidence type="ECO:0000256" key="1">
    <source>
        <dbReference type="SAM" id="MobiDB-lite"/>
    </source>
</evidence>
<reference evidence="2" key="2">
    <citation type="submission" date="2023-07" db="EMBL/GenBank/DDBJ databases">
        <authorList>
            <consortium name="Lawrence Berkeley National Laboratory"/>
            <person name="Haridas S."/>
            <person name="Hensen N."/>
            <person name="Bonometti L."/>
            <person name="Westerberg I."/>
            <person name="Brannstrom I.O."/>
            <person name="Guillou S."/>
            <person name="Cros-Aarteil S."/>
            <person name="Calhoun S."/>
            <person name="Kuo A."/>
            <person name="Mondo S."/>
            <person name="Pangilinan J."/>
            <person name="Riley R."/>
            <person name="LaButti K."/>
            <person name="Andreopoulos B."/>
            <person name="Lipzen A."/>
            <person name="Chen C."/>
            <person name="Yanf M."/>
            <person name="Daum C."/>
            <person name="Ng V."/>
            <person name="Clum A."/>
            <person name="Steindorff A."/>
            <person name="Ohm R."/>
            <person name="Martin F."/>
            <person name="Silar P."/>
            <person name="Natvig D."/>
            <person name="Lalanne C."/>
            <person name="Gautier V."/>
            <person name="Ament-velasquez S.L."/>
            <person name="Kruys A."/>
            <person name="Hutchinson M.I."/>
            <person name="Powell A.J."/>
            <person name="Barry K."/>
            <person name="Miller A.N."/>
            <person name="Grigoriev I.V."/>
            <person name="Debuchy R."/>
            <person name="Gladieux P."/>
            <person name="Thoren M.H."/>
            <person name="Johannesson H."/>
        </authorList>
    </citation>
    <scope>NUCLEOTIDE SEQUENCE</scope>
    <source>
        <strain evidence="2">FGSC 1904</strain>
    </source>
</reference>
<feature type="region of interest" description="Disordered" evidence="1">
    <location>
        <begin position="935"/>
        <end position="974"/>
    </location>
</feature>
<name>A0AAE0PJQ8_SORBR</name>
<sequence length="1096" mass="125126">MNALRDIPTEQWRSQLNKIKLDRGPHVATVQCLPSIWNTRFILEILGKLPRGRGKGKLELGVYVTPDKRASEILKDQDVACDADWHVISAPEVCQKLESGQAWVHDSGRAYESIIAIFDAAYVSTTPHMVAASAGILRFMAERFKAGGLFCCAAIALTDGQQPFFPTIHQLQEIDIRVNVTHHRLDNKRPEIIVSGPGGPRESSESSIQDNADTLTRHLFLHDDDVKLGLEQRPRVSPKHKILVCMADPETARALGNAMTDDASPLAAYIRKNLPSHHVQTLICTRESEYGFPANSIIKKTSKTVLFIEPGVRFVRPFLDATPGSRTHFALLRNNLSAFSRKHVQMTKKSEAVSQQELTLFAEMGRTFSCSNEPSVTILDRDASIVNIPEAPSSISLAWAQDPMATLFLLAAVDPTRRVDKYLAVVALQARVDCQLTSGMLRDLIERGLLKKVKPGDEFSAAHQLTAEGSQVLQFFHRSPDPITLADAVLLYYGSVMESDAAKRTLAVMRCILKLELDAFFPDPANTPSSSQVSDLVKDLELGHMCYKGPLWTALGIVWLAFGKYSHRLSELGKFKLMESYTEQFQRALAATHTLLDLPDASLDPWVCSSLTDDDIIAVEKALAISLIDYIAVTEDLFGDSRSMEAYDILSSTTLLIGPSDIAWFKPVSDQAALVQDGYRKFLIHQPYQIEDAAKELKKERIKGRVRKERIKGRVRKESYYYTKGLGKKERIKGRVRKERIKGRVRKERIKGRVRKERIKGRKKERIKGRVRKERIKGRVRKERIKGRVRKERIKGRVRKERKKGLGKKERIKGRVRKERKKERIKGRVRGKERKGKERIKGRLKGLGKKGYYYTGKERIKGRLKGLGKGKERIKGRLKGLGKKGYYYTGKERIKGRLKGLGKGKERIKGRLKGLGKKGYYYTGKERIKGRLKGLGKGKESKKIKKDKRKVKRVRGKERKGKESKKIKKDKRKLKGLGKKERIKGRVRKERIKGRVRKERIKGRVRKERIKEERKKERIKGRVRKERIKGRVRKERIKGRVRKERIKGRVRKERKKERIKGRVRKERIKEGLGKGKERIKGRLKGLGKKGYYYTVI</sequence>
<evidence type="ECO:0000313" key="2">
    <source>
        <dbReference type="EMBL" id="KAK3401278.1"/>
    </source>
</evidence>
<dbReference type="AlphaFoldDB" id="A0AAE0PJQ8"/>
<gene>
    <name evidence="2" type="ORF">B0T20DRAFT_466373</name>
</gene>
<organism evidence="2 3">
    <name type="scientific">Sordaria brevicollis</name>
    <dbReference type="NCBI Taxonomy" id="83679"/>
    <lineage>
        <taxon>Eukaryota</taxon>
        <taxon>Fungi</taxon>
        <taxon>Dikarya</taxon>
        <taxon>Ascomycota</taxon>
        <taxon>Pezizomycotina</taxon>
        <taxon>Sordariomycetes</taxon>
        <taxon>Sordariomycetidae</taxon>
        <taxon>Sordariales</taxon>
        <taxon>Sordariaceae</taxon>
        <taxon>Sordaria</taxon>
    </lineage>
</organism>
<evidence type="ECO:0000313" key="3">
    <source>
        <dbReference type="Proteomes" id="UP001281003"/>
    </source>
</evidence>
<reference evidence="2" key="1">
    <citation type="journal article" date="2023" name="Mol. Phylogenet. Evol.">
        <title>Genome-scale phylogeny and comparative genomics of the fungal order Sordariales.</title>
        <authorList>
            <person name="Hensen N."/>
            <person name="Bonometti L."/>
            <person name="Westerberg I."/>
            <person name="Brannstrom I.O."/>
            <person name="Guillou S."/>
            <person name="Cros-Aarteil S."/>
            <person name="Calhoun S."/>
            <person name="Haridas S."/>
            <person name="Kuo A."/>
            <person name="Mondo S."/>
            <person name="Pangilinan J."/>
            <person name="Riley R."/>
            <person name="LaButti K."/>
            <person name="Andreopoulos B."/>
            <person name="Lipzen A."/>
            <person name="Chen C."/>
            <person name="Yan M."/>
            <person name="Daum C."/>
            <person name="Ng V."/>
            <person name="Clum A."/>
            <person name="Steindorff A."/>
            <person name="Ohm R.A."/>
            <person name="Martin F."/>
            <person name="Silar P."/>
            <person name="Natvig D.O."/>
            <person name="Lalanne C."/>
            <person name="Gautier V."/>
            <person name="Ament-Velasquez S.L."/>
            <person name="Kruys A."/>
            <person name="Hutchinson M.I."/>
            <person name="Powell A.J."/>
            <person name="Barry K."/>
            <person name="Miller A.N."/>
            <person name="Grigoriev I.V."/>
            <person name="Debuchy R."/>
            <person name="Gladieux P."/>
            <person name="Hiltunen Thoren M."/>
            <person name="Johannesson H."/>
        </authorList>
    </citation>
    <scope>NUCLEOTIDE SEQUENCE</scope>
    <source>
        <strain evidence="2">FGSC 1904</strain>
    </source>
</reference>
<dbReference type="EMBL" id="JAUTDP010000002">
    <property type="protein sequence ID" value="KAK3401278.1"/>
    <property type="molecule type" value="Genomic_DNA"/>
</dbReference>
<protein>
    <submittedName>
        <fullName evidence="2">Uncharacterized protein</fullName>
    </submittedName>
</protein>
<comment type="caution">
    <text evidence="2">The sequence shown here is derived from an EMBL/GenBank/DDBJ whole genome shotgun (WGS) entry which is preliminary data.</text>
</comment>
<dbReference type="Proteomes" id="UP001281003">
    <property type="component" value="Unassembled WGS sequence"/>
</dbReference>
<accession>A0AAE0PJQ8</accession>
<proteinExistence type="predicted"/>